<accession>A0A0P0W7V8</accession>
<gene>
    <name evidence="2" type="ordered locus">Os04g0183201</name>
    <name evidence="2" type="ORF">OSNPB_040183201</name>
</gene>
<dbReference type="EMBL" id="AP014960">
    <property type="protein sequence ID" value="BAS87979.1"/>
    <property type="molecule type" value="Genomic_DNA"/>
</dbReference>
<feature type="compositionally biased region" description="Low complexity" evidence="1">
    <location>
        <begin position="65"/>
        <end position="85"/>
    </location>
</feature>
<name>A0A0P0W7V8_ORYSJ</name>
<dbReference type="AlphaFoldDB" id="A0A0P0W7V8"/>
<evidence type="ECO:0000313" key="3">
    <source>
        <dbReference type="Proteomes" id="UP000059680"/>
    </source>
</evidence>
<feature type="region of interest" description="Disordered" evidence="1">
    <location>
        <begin position="108"/>
        <end position="128"/>
    </location>
</feature>
<sequence>MDPSVSVPSVTAAMFAAAAMADPVLEPHGAADRTYGFRLWPPRALQPPVPWMVRKLAHSSRLALPSTTAPARRSRRTTPASRLTTEPSSASDPAVVLSRSRVAMLSLRSTGTPWSPPQQLPDDDDDGDAARRLRERVGVDLDDGVEERVEAGDAVEVEEHELPGGEAAVVEAELDVVDGGLLDLEHSATVGGGVDEHDGGEKQQLQTA</sequence>
<dbReference type="PaxDb" id="39947-A0A0P0W7V8"/>
<evidence type="ECO:0000256" key="1">
    <source>
        <dbReference type="SAM" id="MobiDB-lite"/>
    </source>
</evidence>
<reference evidence="3" key="1">
    <citation type="journal article" date="2005" name="Nature">
        <title>The map-based sequence of the rice genome.</title>
        <authorList>
            <consortium name="International rice genome sequencing project (IRGSP)"/>
            <person name="Matsumoto T."/>
            <person name="Wu J."/>
            <person name="Kanamori H."/>
            <person name="Katayose Y."/>
            <person name="Fujisawa M."/>
            <person name="Namiki N."/>
            <person name="Mizuno H."/>
            <person name="Yamamoto K."/>
            <person name="Antonio B.A."/>
            <person name="Baba T."/>
            <person name="Sakata K."/>
            <person name="Nagamura Y."/>
            <person name="Aoki H."/>
            <person name="Arikawa K."/>
            <person name="Arita K."/>
            <person name="Bito T."/>
            <person name="Chiden Y."/>
            <person name="Fujitsuka N."/>
            <person name="Fukunaka R."/>
            <person name="Hamada M."/>
            <person name="Harada C."/>
            <person name="Hayashi A."/>
            <person name="Hijishita S."/>
            <person name="Honda M."/>
            <person name="Hosokawa S."/>
            <person name="Ichikawa Y."/>
            <person name="Idonuma A."/>
            <person name="Iijima M."/>
            <person name="Ikeda M."/>
            <person name="Ikeno M."/>
            <person name="Ito K."/>
            <person name="Ito S."/>
            <person name="Ito T."/>
            <person name="Ito Y."/>
            <person name="Ito Y."/>
            <person name="Iwabuchi A."/>
            <person name="Kamiya K."/>
            <person name="Karasawa W."/>
            <person name="Kurita K."/>
            <person name="Katagiri S."/>
            <person name="Kikuta A."/>
            <person name="Kobayashi H."/>
            <person name="Kobayashi N."/>
            <person name="Machita K."/>
            <person name="Maehara T."/>
            <person name="Masukawa M."/>
            <person name="Mizubayashi T."/>
            <person name="Mukai Y."/>
            <person name="Nagasaki H."/>
            <person name="Nagata Y."/>
            <person name="Naito S."/>
            <person name="Nakashima M."/>
            <person name="Nakama Y."/>
            <person name="Nakamichi Y."/>
            <person name="Nakamura M."/>
            <person name="Meguro A."/>
            <person name="Negishi M."/>
            <person name="Ohta I."/>
            <person name="Ohta T."/>
            <person name="Okamoto M."/>
            <person name="Ono N."/>
            <person name="Saji S."/>
            <person name="Sakaguchi M."/>
            <person name="Sakai K."/>
            <person name="Shibata M."/>
            <person name="Shimokawa T."/>
            <person name="Song J."/>
            <person name="Takazaki Y."/>
            <person name="Terasawa K."/>
            <person name="Tsugane M."/>
            <person name="Tsuji K."/>
            <person name="Ueda S."/>
            <person name="Waki K."/>
            <person name="Yamagata H."/>
            <person name="Yamamoto M."/>
            <person name="Yamamoto S."/>
            <person name="Yamane H."/>
            <person name="Yoshiki S."/>
            <person name="Yoshihara R."/>
            <person name="Yukawa K."/>
            <person name="Zhong H."/>
            <person name="Yano M."/>
            <person name="Yuan Q."/>
            <person name="Ouyang S."/>
            <person name="Liu J."/>
            <person name="Jones K.M."/>
            <person name="Gansberger K."/>
            <person name="Moffat K."/>
            <person name="Hill J."/>
            <person name="Bera J."/>
            <person name="Fadrosh D."/>
            <person name="Jin S."/>
            <person name="Johri S."/>
            <person name="Kim M."/>
            <person name="Overton L."/>
            <person name="Reardon M."/>
            <person name="Tsitrin T."/>
            <person name="Vuong H."/>
            <person name="Weaver B."/>
            <person name="Ciecko A."/>
            <person name="Tallon L."/>
            <person name="Jackson J."/>
            <person name="Pai G."/>
            <person name="Aken S.V."/>
            <person name="Utterback T."/>
            <person name="Reidmuller S."/>
            <person name="Feldblyum T."/>
            <person name="Hsiao J."/>
            <person name="Zismann V."/>
            <person name="Iobst S."/>
            <person name="de Vazeille A.R."/>
            <person name="Buell C.R."/>
            <person name="Ying K."/>
            <person name="Li Y."/>
            <person name="Lu T."/>
            <person name="Huang Y."/>
            <person name="Zhao Q."/>
            <person name="Feng Q."/>
            <person name="Zhang L."/>
            <person name="Zhu J."/>
            <person name="Weng Q."/>
            <person name="Mu J."/>
            <person name="Lu Y."/>
            <person name="Fan D."/>
            <person name="Liu Y."/>
            <person name="Guan J."/>
            <person name="Zhang Y."/>
            <person name="Yu S."/>
            <person name="Liu X."/>
            <person name="Zhang Y."/>
            <person name="Hong G."/>
            <person name="Han B."/>
            <person name="Choisne N."/>
            <person name="Demange N."/>
            <person name="Orjeda G."/>
            <person name="Samain S."/>
            <person name="Cattolico L."/>
            <person name="Pelletier E."/>
            <person name="Couloux A."/>
            <person name="Segurens B."/>
            <person name="Wincker P."/>
            <person name="D'Hont A."/>
            <person name="Scarpelli C."/>
            <person name="Weissenbach J."/>
            <person name="Salanoubat M."/>
            <person name="Quetier F."/>
            <person name="Yu Y."/>
            <person name="Kim H.R."/>
            <person name="Rambo T."/>
            <person name="Currie J."/>
            <person name="Collura K."/>
            <person name="Luo M."/>
            <person name="Yang T."/>
            <person name="Ammiraju J.S.S."/>
            <person name="Engler F."/>
            <person name="Soderlund C."/>
            <person name="Wing R.A."/>
            <person name="Palmer L.E."/>
            <person name="de la Bastide M."/>
            <person name="Spiegel L."/>
            <person name="Nascimento L."/>
            <person name="Zutavern T."/>
            <person name="O'Shaughnessy A."/>
            <person name="Dike S."/>
            <person name="Dedhia N."/>
            <person name="Preston R."/>
            <person name="Balija V."/>
            <person name="McCombie W.R."/>
            <person name="Chow T."/>
            <person name="Chen H."/>
            <person name="Chung M."/>
            <person name="Chen C."/>
            <person name="Shaw J."/>
            <person name="Wu H."/>
            <person name="Hsiao K."/>
            <person name="Chao Y."/>
            <person name="Chu M."/>
            <person name="Cheng C."/>
            <person name="Hour A."/>
            <person name="Lee P."/>
            <person name="Lin S."/>
            <person name="Lin Y."/>
            <person name="Liou J."/>
            <person name="Liu S."/>
            <person name="Hsing Y."/>
            <person name="Raghuvanshi S."/>
            <person name="Mohanty A."/>
            <person name="Bharti A.K."/>
            <person name="Gaur A."/>
            <person name="Gupta V."/>
            <person name="Kumar D."/>
            <person name="Ravi V."/>
            <person name="Vij S."/>
            <person name="Kapur A."/>
            <person name="Khurana P."/>
            <person name="Khurana P."/>
            <person name="Khurana J.P."/>
            <person name="Tyagi A.K."/>
            <person name="Gaikwad K."/>
            <person name="Singh A."/>
            <person name="Dalal V."/>
            <person name="Srivastava S."/>
            <person name="Dixit A."/>
            <person name="Pal A.K."/>
            <person name="Ghazi I.A."/>
            <person name="Yadav M."/>
            <person name="Pandit A."/>
            <person name="Bhargava A."/>
            <person name="Sureshbabu K."/>
            <person name="Batra K."/>
            <person name="Sharma T.R."/>
            <person name="Mohapatra T."/>
            <person name="Singh N.K."/>
            <person name="Messing J."/>
            <person name="Nelson A.B."/>
            <person name="Fuks G."/>
            <person name="Kavchok S."/>
            <person name="Keizer G."/>
            <person name="Linton E."/>
            <person name="Llaca V."/>
            <person name="Song R."/>
            <person name="Tanyolac B."/>
            <person name="Young S."/>
            <person name="Ho-Il K."/>
            <person name="Hahn J.H."/>
            <person name="Sangsakoo G."/>
            <person name="Vanavichit A."/>
            <person name="de Mattos Luiz.A.T."/>
            <person name="Zimmer P.D."/>
            <person name="Malone G."/>
            <person name="Dellagostin O."/>
            <person name="de Oliveira A.C."/>
            <person name="Bevan M."/>
            <person name="Bancroft I."/>
            <person name="Minx P."/>
            <person name="Cordum H."/>
            <person name="Wilson R."/>
            <person name="Cheng Z."/>
            <person name="Jin W."/>
            <person name="Jiang J."/>
            <person name="Leong S.A."/>
            <person name="Iwama H."/>
            <person name="Gojobori T."/>
            <person name="Itoh T."/>
            <person name="Niimura Y."/>
            <person name="Fujii Y."/>
            <person name="Habara T."/>
            <person name="Sakai H."/>
            <person name="Sato Y."/>
            <person name="Wilson G."/>
            <person name="Kumar K."/>
            <person name="McCouch S."/>
            <person name="Juretic N."/>
            <person name="Hoen D."/>
            <person name="Wright S."/>
            <person name="Bruskiewich R."/>
            <person name="Bureau T."/>
            <person name="Miyao A."/>
            <person name="Hirochika H."/>
            <person name="Nishikawa T."/>
            <person name="Kadowaki K."/>
            <person name="Sugiura M."/>
            <person name="Burr B."/>
            <person name="Sasaki T."/>
        </authorList>
    </citation>
    <scope>NUCLEOTIDE SEQUENCE [LARGE SCALE GENOMIC DNA]</scope>
    <source>
        <strain evidence="3">cv. Nipponbare</strain>
    </source>
</reference>
<keyword evidence="3" id="KW-1185">Reference proteome</keyword>
<dbReference type="Proteomes" id="UP000059680">
    <property type="component" value="Chromosome 4"/>
</dbReference>
<dbReference type="Gramene" id="Os04t0183201-00">
    <property type="protein sequence ID" value="Os04t0183201-00"/>
    <property type="gene ID" value="Os04g0183201"/>
</dbReference>
<dbReference type="eggNOG" id="ENOG502SYPK">
    <property type="taxonomic scope" value="Eukaryota"/>
</dbReference>
<feature type="region of interest" description="Disordered" evidence="1">
    <location>
        <begin position="60"/>
        <end position="95"/>
    </location>
</feature>
<organism evidence="2 3">
    <name type="scientific">Oryza sativa subsp. japonica</name>
    <name type="common">Rice</name>
    <dbReference type="NCBI Taxonomy" id="39947"/>
    <lineage>
        <taxon>Eukaryota</taxon>
        <taxon>Viridiplantae</taxon>
        <taxon>Streptophyta</taxon>
        <taxon>Embryophyta</taxon>
        <taxon>Tracheophyta</taxon>
        <taxon>Spermatophyta</taxon>
        <taxon>Magnoliopsida</taxon>
        <taxon>Liliopsida</taxon>
        <taxon>Poales</taxon>
        <taxon>Poaceae</taxon>
        <taxon>BOP clade</taxon>
        <taxon>Oryzoideae</taxon>
        <taxon>Oryzeae</taxon>
        <taxon>Oryzinae</taxon>
        <taxon>Oryza</taxon>
        <taxon>Oryza sativa</taxon>
    </lineage>
</organism>
<reference evidence="2 3" key="2">
    <citation type="journal article" date="2013" name="Plant Cell Physiol.">
        <title>Rice Annotation Project Database (RAP-DB): an integrative and interactive database for rice genomics.</title>
        <authorList>
            <person name="Sakai H."/>
            <person name="Lee S.S."/>
            <person name="Tanaka T."/>
            <person name="Numa H."/>
            <person name="Kim J."/>
            <person name="Kawahara Y."/>
            <person name="Wakimoto H."/>
            <person name="Yang C.C."/>
            <person name="Iwamoto M."/>
            <person name="Abe T."/>
            <person name="Yamada Y."/>
            <person name="Muto A."/>
            <person name="Inokuchi H."/>
            <person name="Ikemura T."/>
            <person name="Matsumoto T."/>
            <person name="Sasaki T."/>
            <person name="Itoh T."/>
        </authorList>
    </citation>
    <scope>NUCLEOTIDE SEQUENCE [LARGE SCALE GENOMIC DNA]</scope>
    <source>
        <strain evidence="3">cv. Nipponbare</strain>
    </source>
</reference>
<feature type="region of interest" description="Disordered" evidence="1">
    <location>
        <begin position="187"/>
        <end position="208"/>
    </location>
</feature>
<evidence type="ECO:0000313" key="2">
    <source>
        <dbReference type="EMBL" id="BAS87979.1"/>
    </source>
</evidence>
<dbReference type="InParanoid" id="A0A0P0W7V8"/>
<feature type="non-terminal residue" evidence="2">
    <location>
        <position position="1"/>
    </location>
</feature>
<dbReference type="FunCoup" id="A0A0P0W7V8">
    <property type="interactions" value="2"/>
</dbReference>
<protein>
    <submittedName>
        <fullName evidence="2">Os04g0183201 protein</fullName>
    </submittedName>
</protein>
<reference evidence="2 3" key="3">
    <citation type="journal article" date="2013" name="Rice">
        <title>Improvement of the Oryza sativa Nipponbare reference genome using next generation sequence and optical map data.</title>
        <authorList>
            <person name="Kawahara Y."/>
            <person name="de la Bastide M."/>
            <person name="Hamilton J.P."/>
            <person name="Kanamori H."/>
            <person name="McCombie W.R."/>
            <person name="Ouyang S."/>
            <person name="Schwartz D.C."/>
            <person name="Tanaka T."/>
            <person name="Wu J."/>
            <person name="Zhou S."/>
            <person name="Childs K.L."/>
            <person name="Davidson R.M."/>
            <person name="Lin H."/>
            <person name="Quesada-Ocampo L."/>
            <person name="Vaillancourt B."/>
            <person name="Sakai H."/>
            <person name="Lee S.S."/>
            <person name="Kim J."/>
            <person name="Numa H."/>
            <person name="Itoh T."/>
            <person name="Buell C.R."/>
            <person name="Matsumoto T."/>
        </authorList>
    </citation>
    <scope>NUCLEOTIDE SEQUENCE [LARGE SCALE GENOMIC DNA]</scope>
    <source>
        <strain evidence="3">cv. Nipponbare</strain>
    </source>
</reference>
<proteinExistence type="predicted"/>